<evidence type="ECO:0000256" key="1">
    <source>
        <dbReference type="ARBA" id="ARBA00004613"/>
    </source>
</evidence>
<dbReference type="InterPro" id="IPR000734">
    <property type="entry name" value="TAG_lipase"/>
</dbReference>
<dbReference type="Pfam" id="PF00151">
    <property type="entry name" value="Lipase"/>
    <property type="match status" value="1"/>
</dbReference>
<feature type="domain" description="Lipase" evidence="5">
    <location>
        <begin position="65"/>
        <end position="216"/>
    </location>
</feature>
<dbReference type="Proteomes" id="UP000241841">
    <property type="component" value="Segment"/>
</dbReference>
<protein>
    <submittedName>
        <fullName evidence="6">ORF19</fullName>
    </submittedName>
</protein>
<keyword evidence="7" id="KW-1185">Reference proteome</keyword>
<evidence type="ECO:0000256" key="2">
    <source>
        <dbReference type="ARBA" id="ARBA00010701"/>
    </source>
</evidence>
<evidence type="ECO:0000259" key="5">
    <source>
        <dbReference type="Pfam" id="PF00151"/>
    </source>
</evidence>
<comment type="subcellular location">
    <subcellularLocation>
        <location evidence="1">Secreted</location>
    </subcellularLocation>
</comment>
<dbReference type="PANTHER" id="PTHR11610">
    <property type="entry name" value="LIPASE"/>
    <property type="match status" value="1"/>
</dbReference>
<accession>A0A1P8SW89</accession>
<dbReference type="Gene3D" id="3.40.50.1820">
    <property type="entry name" value="alpha/beta hydrolase"/>
    <property type="match status" value="1"/>
</dbReference>
<organism evidence="6 7">
    <name type="scientific">psittacine adenovirus 4</name>
    <dbReference type="NCBI Taxonomy" id="2773287"/>
    <lineage>
        <taxon>Viruses</taxon>
        <taxon>Varidnaviria</taxon>
        <taxon>Bamfordvirae</taxon>
        <taxon>Preplasmiviricota</taxon>
        <taxon>Polisuviricotina</taxon>
        <taxon>Pharingeaviricetes</taxon>
        <taxon>Rowavirales</taxon>
        <taxon>Adenoviridae</taxon>
        <taxon>Aviadenovirus</taxon>
        <taxon>Aviadenovirus rubri</taxon>
        <taxon>Psittacine aviadenovirus B</taxon>
    </lineage>
</organism>
<keyword evidence="3" id="KW-0964">Secreted</keyword>
<dbReference type="GO" id="GO:0016042">
    <property type="term" value="P:lipid catabolic process"/>
    <property type="evidence" value="ECO:0007669"/>
    <property type="project" value="TreeGrafter"/>
</dbReference>
<evidence type="ECO:0000313" key="7">
    <source>
        <dbReference type="Proteomes" id="UP000241841"/>
    </source>
</evidence>
<evidence type="ECO:0000256" key="4">
    <source>
        <dbReference type="SAM" id="Phobius"/>
    </source>
</evidence>
<dbReference type="GO" id="GO:0005615">
    <property type="term" value="C:extracellular space"/>
    <property type="evidence" value="ECO:0007669"/>
    <property type="project" value="TreeGrafter"/>
</dbReference>
<comment type="similarity">
    <text evidence="2">Belongs to the AB hydrolase superfamily. Lipase family.</text>
</comment>
<keyword evidence="4" id="KW-0472">Membrane</keyword>
<sequence length="705" mass="79673">MPSGEEYRPKPSPRIPLPYIGRGHSEPAVLQWYNIATNEFRYYAVERGVYQRMASEGVFLDDRYREIVLLVHGWHHHTDTYYLLFESLLRGHQKVTPRVAVLYVNWESQGANATSYEKAANAAVRVDLSAFLVDMDTTKSNLHCVGHSIGAHACAAICRQYYKLTNATCARIVGIDPAGPLFLPSSPGYLKANSLARQDAKYVAVLATNRFTAGPGDAVGDEFLTANVHGMKSEVCANESQPWFQTICISGYAGNSVCEDFRFRTDDVPIFPDRPITTHSCSHRAGIGYYFKFLDVASPPLVIRKMHTQFGNQEGFLPSVWSPYVVSKDYTYDTFFGSRPVWYSFTVNNASFAHPKSVLNPARVMLLITDAIHRVAVLGAESYHSTVVGAYRITVAFGIYSHKSLDAAYIHSPQVPYVARLMHGWGFDDEYLRVSTVVPMTHIEELTLRCSRISAVNSSYNLYFCSKQFKPFYVPHYRSFMNVNGRQDDVPPQYGCLMFPIYSDVMVNYRPPVSVEFGSELALRLDSPGLPRVRLMLEDDVTNHTLLSLWDRCGVEEPKYIEFRVTPDRRVTLRFNRPGRYWLRYYSLYDVTVYPISVLPRLLVPTADPDDDEDYSGMGSDLLRDGGPLQKASDAPAHLPTILAVSCTLAVLCVIGVLVVVGWRWYTRSDSLHMPESLSFDGHSTYRRREERQVEGEISRLDTDA</sequence>
<dbReference type="InterPro" id="IPR029058">
    <property type="entry name" value="AB_hydrolase_fold"/>
</dbReference>
<dbReference type="EMBL" id="KX577802">
    <property type="protein sequence ID" value="APY28368.1"/>
    <property type="molecule type" value="Genomic_DNA"/>
</dbReference>
<keyword evidence="4" id="KW-0812">Transmembrane</keyword>
<feature type="transmembrane region" description="Helical" evidence="4">
    <location>
        <begin position="642"/>
        <end position="666"/>
    </location>
</feature>
<name>A0A1P8SW89_9ADEN</name>
<dbReference type="InterPro" id="IPR013818">
    <property type="entry name" value="Lipase"/>
</dbReference>
<dbReference type="GO" id="GO:0016298">
    <property type="term" value="F:lipase activity"/>
    <property type="evidence" value="ECO:0007669"/>
    <property type="project" value="InterPro"/>
</dbReference>
<evidence type="ECO:0000256" key="3">
    <source>
        <dbReference type="ARBA" id="ARBA00022525"/>
    </source>
</evidence>
<evidence type="ECO:0000313" key="6">
    <source>
        <dbReference type="EMBL" id="APY28368.1"/>
    </source>
</evidence>
<dbReference type="SUPFAM" id="SSF53474">
    <property type="entry name" value="alpha/beta-Hydrolases"/>
    <property type="match status" value="1"/>
</dbReference>
<keyword evidence="4" id="KW-1133">Transmembrane helix</keyword>
<reference evidence="7" key="1">
    <citation type="journal article" date="2017" name="Virology">
        <title>A novel pathogenic aviadenovirus from red-bellied parrots (Poicephalus rufiventris) unveils deep recombination events among avian host lineages.</title>
        <authorList>
            <person name="Das S."/>
            <person name="Fearnside K."/>
            <person name="Sarker S."/>
            <person name="Forwood J.K."/>
            <person name="Raidal S.R."/>
        </authorList>
    </citation>
    <scope>NUCLEOTIDE SEQUENCE [LARGE SCALE GENOMIC DNA]</scope>
</reference>
<proteinExistence type="inferred from homology"/>